<protein>
    <submittedName>
        <fullName evidence="9">Dyslexia-associated protein</fullName>
    </submittedName>
</protein>
<evidence type="ECO:0000256" key="5">
    <source>
        <dbReference type="ARBA" id="ARBA00023180"/>
    </source>
</evidence>
<name>A0A5N5T1H0_9CRUS</name>
<feature type="transmembrane region" description="Helical" evidence="7">
    <location>
        <begin position="877"/>
        <end position="902"/>
    </location>
</feature>
<dbReference type="AlphaFoldDB" id="A0A5N5T1H0"/>
<organism evidence="9 10">
    <name type="scientific">Armadillidium nasatum</name>
    <dbReference type="NCBI Taxonomy" id="96803"/>
    <lineage>
        <taxon>Eukaryota</taxon>
        <taxon>Metazoa</taxon>
        <taxon>Ecdysozoa</taxon>
        <taxon>Arthropoda</taxon>
        <taxon>Crustacea</taxon>
        <taxon>Multicrustacea</taxon>
        <taxon>Malacostraca</taxon>
        <taxon>Eumalacostraca</taxon>
        <taxon>Peracarida</taxon>
        <taxon>Isopoda</taxon>
        <taxon>Oniscidea</taxon>
        <taxon>Crinocheta</taxon>
        <taxon>Armadillidiidae</taxon>
        <taxon>Armadillidium</taxon>
    </lineage>
</organism>
<proteinExistence type="predicted"/>
<feature type="domain" description="PKD/Chitinase" evidence="8">
    <location>
        <begin position="351"/>
        <end position="440"/>
    </location>
</feature>
<keyword evidence="3 7" id="KW-1133">Transmembrane helix</keyword>
<feature type="domain" description="PKD/Chitinase" evidence="8">
    <location>
        <begin position="642"/>
        <end position="729"/>
    </location>
</feature>
<keyword evidence="10" id="KW-1185">Reference proteome</keyword>
<keyword evidence="5" id="KW-0325">Glycoprotein</keyword>
<dbReference type="Proteomes" id="UP000326759">
    <property type="component" value="Unassembled WGS sequence"/>
</dbReference>
<dbReference type="InterPro" id="IPR013783">
    <property type="entry name" value="Ig-like_fold"/>
</dbReference>
<evidence type="ECO:0000313" key="10">
    <source>
        <dbReference type="Proteomes" id="UP000326759"/>
    </source>
</evidence>
<dbReference type="FunFam" id="2.60.40.10:FF:000061">
    <property type="entry name" value="Dyslexia-associated protein KIAA0319 homolog"/>
    <property type="match status" value="2"/>
</dbReference>
<dbReference type="PANTHER" id="PTHR46182">
    <property type="entry name" value="FI19480P1"/>
    <property type="match status" value="1"/>
</dbReference>
<keyword evidence="4 7" id="KW-0472">Membrane</keyword>
<reference evidence="9 10" key="1">
    <citation type="journal article" date="2019" name="PLoS Biol.">
        <title>Sex chromosomes control vertical transmission of feminizing Wolbachia symbionts in an isopod.</title>
        <authorList>
            <person name="Becking T."/>
            <person name="Chebbi M.A."/>
            <person name="Giraud I."/>
            <person name="Moumen B."/>
            <person name="Laverre T."/>
            <person name="Caubet Y."/>
            <person name="Peccoud J."/>
            <person name="Gilbert C."/>
            <person name="Cordaux R."/>
        </authorList>
    </citation>
    <scope>NUCLEOTIDE SEQUENCE [LARGE SCALE GENOMIC DNA]</scope>
    <source>
        <strain evidence="9">ANa2</strain>
        <tissue evidence="9">Whole body excluding digestive tract and cuticle</tissue>
    </source>
</reference>
<evidence type="ECO:0000256" key="1">
    <source>
        <dbReference type="ARBA" id="ARBA00004370"/>
    </source>
</evidence>
<dbReference type="GO" id="GO:0016020">
    <property type="term" value="C:membrane"/>
    <property type="evidence" value="ECO:0007669"/>
    <property type="project" value="UniProtKB-SubCell"/>
</dbReference>
<dbReference type="EMBL" id="SEYY01014405">
    <property type="protein sequence ID" value="KAB7500313.1"/>
    <property type="molecule type" value="Genomic_DNA"/>
</dbReference>
<accession>A0A5N5T1H0</accession>
<evidence type="ECO:0000256" key="2">
    <source>
        <dbReference type="ARBA" id="ARBA00022692"/>
    </source>
</evidence>
<dbReference type="InterPro" id="IPR029865">
    <property type="entry name" value="KIAA0319-like"/>
</dbReference>
<feature type="region of interest" description="Disordered" evidence="6">
    <location>
        <begin position="956"/>
        <end position="977"/>
    </location>
</feature>
<feature type="domain" description="PKD/Chitinase" evidence="8">
    <location>
        <begin position="446"/>
        <end position="536"/>
    </location>
</feature>
<dbReference type="SMART" id="SM00089">
    <property type="entry name" value="PKD"/>
    <property type="match status" value="3"/>
</dbReference>
<sequence length="977" mass="108074">MIAVRSNNLGISPFHVPQFINTNTVNYDKIMPFKSCFVICILALYLSHTGLCHTINTFEDSFKNSVYNCHSIEKNIYVHKLSHNEEPQGFIFHVNGDNLLELCLSTCCTHPKCVQLNYYKNHCYGYPSWTKDVSTSEFIIHPYIQQRLKRSTNTSEGEMVHSKSCIVGMLECNDNEFCKTMNNRRKNGNCACKEGFVRNKVGKCISEKGVEVISTLNPLTSLSTTELLASTPSNSVNEATTKGAITISSAATSEDYISHSDSKQSEGSDVKKLVVNISNKTVNLAEGSTVYKDWVTLSAYALGDSGSNYKYNWNLLKKPDGKEDGSIKDMNAQTVSISNLVAAKHVNKAPVAVIVPPSQTVKLPNSGVILDGSGSSDDKKISSYLWELVMGPLGYKLKEETGPTLQMSDLIPGNYTIILKVKDEDGLEGNTTASVIIVKETDYPPSANAGGDKIIYMPQTEITLNGNMSTDDHEIVEWEWTKGPEDSGNAVDMQDTRTPYLHLSNLEEGHYHFILKVVDTVGQWSNSSSHVYVHSSSDNVLKAIAGDNQTVIIPITTAILNGSKSTGLTPQTKFLWKQLSGPNEAHLTSPTEVHTNASDLTPGTYIFQLNIWNAEAQLQNSSSNLTVTVIQDKNAAPIANAGGDFSVTLPVSVVIVNGSRSTDDVKIVKWLWQRDMASLAAGTVIRKSDETPVLLFTGVVPGRYVWNFTVWDDQGTSSSDSVSIIVKEGPNHLDEVEIVVGVSIETLGIGQLNILFEKLELLLHNSTSYMNFKLLSINGQPMAGEVSLIVLGIRNGKIIKGTTLVNELKEKTLTKHYQDQILNVPILRVQTVVCQNNCSGHGECIQSTKECRCHSWWMESFIRRRYADTVPNCDWSVVYVFVGIIGTTIGIGVLTWSCYMFIGRRFKKYKIRKTKTQHYSLLDSYEDSNKALNKIPTSIMDSATDTDSETEILFESGRGSKQSRHKNGHIKLHKLRT</sequence>
<dbReference type="PANTHER" id="PTHR46182:SF2">
    <property type="entry name" value="FI19480P1"/>
    <property type="match status" value="1"/>
</dbReference>
<evidence type="ECO:0000256" key="6">
    <source>
        <dbReference type="SAM" id="MobiDB-lite"/>
    </source>
</evidence>
<evidence type="ECO:0000256" key="3">
    <source>
        <dbReference type="ARBA" id="ARBA00022989"/>
    </source>
</evidence>
<dbReference type="Gene3D" id="2.60.40.10">
    <property type="entry name" value="Immunoglobulins"/>
    <property type="match status" value="5"/>
</dbReference>
<dbReference type="GO" id="GO:0001764">
    <property type="term" value="P:neuron migration"/>
    <property type="evidence" value="ECO:0007669"/>
    <property type="project" value="TreeGrafter"/>
</dbReference>
<gene>
    <name evidence="9" type="ORF">Anas_08816</name>
</gene>
<evidence type="ECO:0000313" key="9">
    <source>
        <dbReference type="EMBL" id="KAB7500313.1"/>
    </source>
</evidence>
<evidence type="ECO:0000256" key="4">
    <source>
        <dbReference type="ARBA" id="ARBA00023136"/>
    </source>
</evidence>
<dbReference type="Pfam" id="PF22352">
    <property type="entry name" value="K319L-like_PKD"/>
    <property type="match status" value="4"/>
</dbReference>
<evidence type="ECO:0000256" key="7">
    <source>
        <dbReference type="SAM" id="Phobius"/>
    </source>
</evidence>
<dbReference type="SUPFAM" id="SSF49299">
    <property type="entry name" value="PKD domain"/>
    <property type="match status" value="3"/>
</dbReference>
<comment type="caution">
    <text evidence="9">The sequence shown here is derived from an EMBL/GenBank/DDBJ whole genome shotgun (WGS) entry which is preliminary data.</text>
</comment>
<dbReference type="InterPro" id="IPR035986">
    <property type="entry name" value="PKD_dom_sf"/>
</dbReference>
<dbReference type="OrthoDB" id="536372at2759"/>
<dbReference type="CDD" id="cd19941">
    <property type="entry name" value="TIL"/>
    <property type="match status" value="1"/>
</dbReference>
<comment type="subcellular location">
    <subcellularLocation>
        <location evidence="1">Membrane</location>
    </subcellularLocation>
</comment>
<evidence type="ECO:0000259" key="8">
    <source>
        <dbReference type="SMART" id="SM00089"/>
    </source>
</evidence>
<feature type="compositionally biased region" description="Basic residues" evidence="6">
    <location>
        <begin position="961"/>
        <end position="977"/>
    </location>
</feature>
<keyword evidence="2 7" id="KW-0812">Transmembrane</keyword>
<dbReference type="GO" id="GO:0031410">
    <property type="term" value="C:cytoplasmic vesicle"/>
    <property type="evidence" value="ECO:0007669"/>
    <property type="project" value="TreeGrafter"/>
</dbReference>
<dbReference type="InterPro" id="IPR022409">
    <property type="entry name" value="PKD/Chitinase_dom"/>
</dbReference>